<dbReference type="Pfam" id="PF01425">
    <property type="entry name" value="Amidase"/>
    <property type="match status" value="1"/>
</dbReference>
<accession>A0A1I1S5N7</accession>
<name>A0A1I1S5N7_9HYPH</name>
<dbReference type="Gene3D" id="3.90.1300.10">
    <property type="entry name" value="Amidase signature (AS) domain"/>
    <property type="match status" value="1"/>
</dbReference>
<dbReference type="AlphaFoldDB" id="A0A1I1S5N7"/>
<evidence type="ECO:0000259" key="1">
    <source>
        <dbReference type="Pfam" id="PF01425"/>
    </source>
</evidence>
<dbReference type="PANTHER" id="PTHR42678:SF34">
    <property type="entry name" value="OS04G0183300 PROTEIN"/>
    <property type="match status" value="1"/>
</dbReference>
<gene>
    <name evidence="2" type="ORF">SAMN04488059_15514</name>
</gene>
<dbReference type="EMBL" id="FOMB01000055">
    <property type="protein sequence ID" value="SFD41697.1"/>
    <property type="molecule type" value="Genomic_DNA"/>
</dbReference>
<dbReference type="STRING" id="728005.SAMN04488059_15514"/>
<evidence type="ECO:0000313" key="2">
    <source>
        <dbReference type="EMBL" id="SFD41697.1"/>
    </source>
</evidence>
<feature type="domain" description="Amidase" evidence="1">
    <location>
        <begin position="64"/>
        <end position="147"/>
    </location>
</feature>
<proteinExistence type="predicted"/>
<reference evidence="2 3" key="1">
    <citation type="submission" date="2016-10" db="EMBL/GenBank/DDBJ databases">
        <authorList>
            <person name="de Groot N.N."/>
        </authorList>
    </citation>
    <scope>NUCLEOTIDE SEQUENCE [LARGE SCALE GENOMIC DNA]</scope>
    <source>
        <strain evidence="2 3">CGMCC 1.10210</strain>
    </source>
</reference>
<dbReference type="PANTHER" id="PTHR42678">
    <property type="entry name" value="AMIDASE"/>
    <property type="match status" value="1"/>
</dbReference>
<protein>
    <submittedName>
        <fullName evidence="2">Amidase</fullName>
    </submittedName>
</protein>
<evidence type="ECO:0000313" key="3">
    <source>
        <dbReference type="Proteomes" id="UP000182258"/>
    </source>
</evidence>
<sequence length="171" mass="18387">MTWSMFLRRFGDAAAVNSVASLKAKVKIDPFSKDGPGGIIADMPLLQKSLQDPTQPPELSQFLAARRAYLKTFNAGLAKHNLDVLTFPQTAADLPPVTGKNLYPATTVSEINIAGLPGIAVPAGQYASGAPFSLIFVGPMWSESTLLGYCFDYEQATGQRIVPQLVEVPFE</sequence>
<dbReference type="Proteomes" id="UP000182258">
    <property type="component" value="Unassembled WGS sequence"/>
</dbReference>
<dbReference type="InterPro" id="IPR023631">
    <property type="entry name" value="Amidase_dom"/>
</dbReference>
<dbReference type="SUPFAM" id="SSF75304">
    <property type="entry name" value="Amidase signature (AS) enzymes"/>
    <property type="match status" value="1"/>
</dbReference>
<dbReference type="InterPro" id="IPR036928">
    <property type="entry name" value="AS_sf"/>
</dbReference>
<organism evidence="2 3">
    <name type="scientific">Devosia psychrophila</name>
    <dbReference type="NCBI Taxonomy" id="728005"/>
    <lineage>
        <taxon>Bacteria</taxon>
        <taxon>Pseudomonadati</taxon>
        <taxon>Pseudomonadota</taxon>
        <taxon>Alphaproteobacteria</taxon>
        <taxon>Hyphomicrobiales</taxon>
        <taxon>Devosiaceae</taxon>
        <taxon>Devosia</taxon>
    </lineage>
</organism>